<organism evidence="5 6">
    <name type="scientific">Candidatus Beckwithbacteria bacterium RBG_13_35_6</name>
    <dbReference type="NCBI Taxonomy" id="1797456"/>
    <lineage>
        <taxon>Bacteria</taxon>
        <taxon>Candidatus Beckwithiibacteriota</taxon>
    </lineage>
</organism>
<comment type="caution">
    <text evidence="5">The sequence shown here is derived from an EMBL/GenBank/DDBJ whole genome shotgun (WGS) entry which is preliminary data.</text>
</comment>
<keyword evidence="3" id="KW-0808">Transferase</keyword>
<evidence type="ECO:0000313" key="5">
    <source>
        <dbReference type="EMBL" id="OGD54597.1"/>
    </source>
</evidence>
<evidence type="ECO:0000256" key="2">
    <source>
        <dbReference type="ARBA" id="ARBA00022676"/>
    </source>
</evidence>
<feature type="domain" description="Glycosyltransferase 2-like" evidence="4">
    <location>
        <begin position="7"/>
        <end position="181"/>
    </location>
</feature>
<dbReference type="PANTHER" id="PTHR43179:SF12">
    <property type="entry name" value="GALACTOFURANOSYLTRANSFERASE GLFT2"/>
    <property type="match status" value="1"/>
</dbReference>
<keyword evidence="2" id="KW-0328">Glycosyltransferase</keyword>
<sequence length="271" mass="31190">MVPKLAVIVLNYNGKHLLKDCLTSLKNQTSKDFKVWVLDNASSDNSITYIKENFSWINIIRNNNNDGTAKASNIAVEKTKSKYIVFMSNDIFLDKNCIKILIQTLDKNSDIGICTTKLLRPEKSKKTGKFLIDNLGGDLDIYGFAWPREALKSTGNWEKTEEVFLSYGGCFIVRRGLYNKIGGFDNKFFTLNDDIDLSWRIRLLGYKVLVNPSAFAHHKMSATLKNLFNRPKKRYLSERNCLRTLLKNYQFSSLIKILPKYLLIEFLEIGF</sequence>
<evidence type="ECO:0000256" key="1">
    <source>
        <dbReference type="ARBA" id="ARBA00006739"/>
    </source>
</evidence>
<dbReference type="PANTHER" id="PTHR43179">
    <property type="entry name" value="RHAMNOSYLTRANSFERASE WBBL"/>
    <property type="match status" value="1"/>
</dbReference>
<dbReference type="Gene3D" id="3.90.550.10">
    <property type="entry name" value="Spore Coat Polysaccharide Biosynthesis Protein SpsA, Chain A"/>
    <property type="match status" value="1"/>
</dbReference>
<dbReference type="SUPFAM" id="SSF53448">
    <property type="entry name" value="Nucleotide-diphospho-sugar transferases"/>
    <property type="match status" value="1"/>
</dbReference>
<name>A0A1F5DHG0_9BACT</name>
<proteinExistence type="inferred from homology"/>
<evidence type="ECO:0000259" key="4">
    <source>
        <dbReference type="Pfam" id="PF00535"/>
    </source>
</evidence>
<reference evidence="5 6" key="1">
    <citation type="journal article" date="2016" name="Nat. Commun.">
        <title>Thousands of microbial genomes shed light on interconnected biogeochemical processes in an aquifer system.</title>
        <authorList>
            <person name="Anantharaman K."/>
            <person name="Brown C.T."/>
            <person name="Hug L.A."/>
            <person name="Sharon I."/>
            <person name="Castelle C.J."/>
            <person name="Probst A.J."/>
            <person name="Thomas B.C."/>
            <person name="Singh A."/>
            <person name="Wilkins M.J."/>
            <person name="Karaoz U."/>
            <person name="Brodie E.L."/>
            <person name="Williams K.H."/>
            <person name="Hubbard S.S."/>
            <person name="Banfield J.F."/>
        </authorList>
    </citation>
    <scope>NUCLEOTIDE SEQUENCE [LARGE SCALE GENOMIC DNA]</scope>
</reference>
<dbReference type="EMBL" id="MEZJ01000010">
    <property type="protein sequence ID" value="OGD54597.1"/>
    <property type="molecule type" value="Genomic_DNA"/>
</dbReference>
<dbReference type="InterPro" id="IPR029044">
    <property type="entry name" value="Nucleotide-diphossugar_trans"/>
</dbReference>
<evidence type="ECO:0000313" key="6">
    <source>
        <dbReference type="Proteomes" id="UP000178758"/>
    </source>
</evidence>
<dbReference type="AlphaFoldDB" id="A0A1F5DHG0"/>
<dbReference type="Proteomes" id="UP000178758">
    <property type="component" value="Unassembled WGS sequence"/>
</dbReference>
<evidence type="ECO:0000256" key="3">
    <source>
        <dbReference type="ARBA" id="ARBA00022679"/>
    </source>
</evidence>
<dbReference type="GO" id="GO:0016757">
    <property type="term" value="F:glycosyltransferase activity"/>
    <property type="evidence" value="ECO:0007669"/>
    <property type="project" value="UniProtKB-KW"/>
</dbReference>
<gene>
    <name evidence="5" type="ORF">A3J78_00355</name>
</gene>
<dbReference type="Pfam" id="PF00535">
    <property type="entry name" value="Glycos_transf_2"/>
    <property type="match status" value="1"/>
</dbReference>
<feature type="non-terminal residue" evidence="5">
    <location>
        <position position="271"/>
    </location>
</feature>
<protein>
    <recommendedName>
        <fullName evidence="4">Glycosyltransferase 2-like domain-containing protein</fullName>
    </recommendedName>
</protein>
<accession>A0A1F5DHG0</accession>
<dbReference type="InterPro" id="IPR001173">
    <property type="entry name" value="Glyco_trans_2-like"/>
</dbReference>
<comment type="similarity">
    <text evidence="1">Belongs to the glycosyltransferase 2 family.</text>
</comment>
<dbReference type="CDD" id="cd04186">
    <property type="entry name" value="GT_2_like_c"/>
    <property type="match status" value="1"/>
</dbReference>